<dbReference type="PRINTS" id="PR00080">
    <property type="entry name" value="SDRFAMILY"/>
</dbReference>
<dbReference type="OMA" id="AGISFMH"/>
<dbReference type="STRING" id="105231.A0A1Y1HUZ8"/>
<evidence type="ECO:0000313" key="7">
    <source>
        <dbReference type="EMBL" id="GAQ81642.1"/>
    </source>
</evidence>
<dbReference type="Pfam" id="PF00106">
    <property type="entry name" value="adh_short"/>
    <property type="match status" value="1"/>
</dbReference>
<dbReference type="InterPro" id="IPR057326">
    <property type="entry name" value="KR_dom"/>
</dbReference>
<dbReference type="NCBIfam" id="NF005559">
    <property type="entry name" value="PRK07231.1"/>
    <property type="match status" value="1"/>
</dbReference>
<name>A0A1Y1HUZ8_KLENI</name>
<dbReference type="SUPFAM" id="SSF51735">
    <property type="entry name" value="NAD(P)-binding Rossmann-fold domains"/>
    <property type="match status" value="1"/>
</dbReference>
<dbReference type="FunFam" id="3.40.50.720:FF:000084">
    <property type="entry name" value="Short-chain dehydrogenase reductase"/>
    <property type="match status" value="1"/>
</dbReference>
<dbReference type="PANTHER" id="PTHR43618:SF8">
    <property type="entry name" value="7ALPHA-HYDROXYSTEROID DEHYDROGENASE"/>
    <property type="match status" value="1"/>
</dbReference>
<dbReference type="InterPro" id="IPR002347">
    <property type="entry name" value="SDR_fam"/>
</dbReference>
<dbReference type="Gene3D" id="3.40.50.720">
    <property type="entry name" value="NAD(P)-binding Rossmann-like Domain"/>
    <property type="match status" value="1"/>
</dbReference>
<evidence type="ECO:0000256" key="2">
    <source>
        <dbReference type="ARBA" id="ARBA00022857"/>
    </source>
</evidence>
<keyword evidence="8" id="KW-1185">Reference proteome</keyword>
<dbReference type="OrthoDB" id="47007at2759"/>
<dbReference type="PROSITE" id="PS00061">
    <property type="entry name" value="ADH_SHORT"/>
    <property type="match status" value="1"/>
</dbReference>
<evidence type="ECO:0000256" key="3">
    <source>
        <dbReference type="ARBA" id="ARBA00023002"/>
    </source>
</evidence>
<dbReference type="CDD" id="cd05233">
    <property type="entry name" value="SDR_c"/>
    <property type="match status" value="1"/>
</dbReference>
<dbReference type="EMBL" id="DF237035">
    <property type="protein sequence ID" value="GAQ81642.1"/>
    <property type="molecule type" value="Genomic_DNA"/>
</dbReference>
<dbReference type="SMART" id="SM00822">
    <property type="entry name" value="PKS_KR"/>
    <property type="match status" value="1"/>
</dbReference>
<dbReference type="GO" id="GO:0016491">
    <property type="term" value="F:oxidoreductase activity"/>
    <property type="evidence" value="ECO:0007669"/>
    <property type="project" value="UniProtKB-KW"/>
</dbReference>
<evidence type="ECO:0000313" key="8">
    <source>
        <dbReference type="Proteomes" id="UP000054558"/>
    </source>
</evidence>
<evidence type="ECO:0000256" key="5">
    <source>
        <dbReference type="SAM" id="Coils"/>
    </source>
</evidence>
<dbReference type="InterPro" id="IPR036291">
    <property type="entry name" value="NAD(P)-bd_dom_sf"/>
</dbReference>
<feature type="domain" description="Ketoreductase" evidence="6">
    <location>
        <begin position="15"/>
        <end position="197"/>
    </location>
</feature>
<dbReference type="PANTHER" id="PTHR43618">
    <property type="entry name" value="7-ALPHA-HYDROXYSTEROID DEHYDROGENASE"/>
    <property type="match status" value="1"/>
</dbReference>
<protein>
    <recommendedName>
        <fullName evidence="6">Ketoreductase domain-containing protein</fullName>
    </recommendedName>
</protein>
<dbReference type="InterPro" id="IPR020904">
    <property type="entry name" value="Sc_DH/Rdtase_CS"/>
</dbReference>
<dbReference type="Proteomes" id="UP000054558">
    <property type="component" value="Unassembled WGS sequence"/>
</dbReference>
<proteinExistence type="inferred from homology"/>
<dbReference type="InterPro" id="IPR052178">
    <property type="entry name" value="Sec_Metab_Biosynth_SDR"/>
</dbReference>
<accession>A0A1Y1HUZ8</accession>
<sequence>MAPPDYKDLFSIEGKTALVTGASSGIGSRFSVFLASQGASVVVAARRKDKLQDLVQEIEKAGGKAKAVELDVSADQESIKRSVDEAWAAFGKLDILVNNAGTAGGEGLLNDRQETFDKIFNTNVRGLYFTAQAVAKLMVDHDVTGRIVNTSSIAGAEMVTVGYAIYSASKAAIIQLTRAMAVELAPKGINVNSIAPGVFPSEMSSPFTESEQAKQVQKALPARRYGDTEKDMMGVLLLLVSEKASQYIVGVTIPVDGGHSLYTMDLSNPTAIFEE</sequence>
<dbReference type="AlphaFoldDB" id="A0A1Y1HUZ8"/>
<keyword evidence="5" id="KW-0175">Coiled coil</keyword>
<keyword evidence="2" id="KW-0521">NADP</keyword>
<evidence type="ECO:0000256" key="1">
    <source>
        <dbReference type="ARBA" id="ARBA00006484"/>
    </source>
</evidence>
<organism evidence="7 8">
    <name type="scientific">Klebsormidium nitens</name>
    <name type="common">Green alga</name>
    <name type="synonym">Ulothrix nitens</name>
    <dbReference type="NCBI Taxonomy" id="105231"/>
    <lineage>
        <taxon>Eukaryota</taxon>
        <taxon>Viridiplantae</taxon>
        <taxon>Streptophyta</taxon>
        <taxon>Klebsormidiophyceae</taxon>
        <taxon>Klebsormidiales</taxon>
        <taxon>Klebsormidiaceae</taxon>
        <taxon>Klebsormidium</taxon>
    </lineage>
</organism>
<evidence type="ECO:0000256" key="4">
    <source>
        <dbReference type="RuleBase" id="RU000363"/>
    </source>
</evidence>
<feature type="coiled-coil region" evidence="5">
    <location>
        <begin position="41"/>
        <end position="71"/>
    </location>
</feature>
<dbReference type="PRINTS" id="PR00081">
    <property type="entry name" value="GDHRDH"/>
</dbReference>
<gene>
    <name evidence="7" type="ORF">KFL_000860140</name>
</gene>
<keyword evidence="3" id="KW-0560">Oxidoreductase</keyword>
<evidence type="ECO:0000259" key="6">
    <source>
        <dbReference type="SMART" id="SM00822"/>
    </source>
</evidence>
<reference evidence="7 8" key="1">
    <citation type="journal article" date="2014" name="Nat. Commun.">
        <title>Klebsormidium flaccidum genome reveals primary factors for plant terrestrial adaptation.</title>
        <authorList>
            <person name="Hori K."/>
            <person name="Maruyama F."/>
            <person name="Fujisawa T."/>
            <person name="Togashi T."/>
            <person name="Yamamoto N."/>
            <person name="Seo M."/>
            <person name="Sato S."/>
            <person name="Yamada T."/>
            <person name="Mori H."/>
            <person name="Tajima N."/>
            <person name="Moriyama T."/>
            <person name="Ikeuchi M."/>
            <person name="Watanabe M."/>
            <person name="Wada H."/>
            <person name="Kobayashi K."/>
            <person name="Saito M."/>
            <person name="Masuda T."/>
            <person name="Sasaki-Sekimoto Y."/>
            <person name="Mashiguchi K."/>
            <person name="Awai K."/>
            <person name="Shimojima M."/>
            <person name="Masuda S."/>
            <person name="Iwai M."/>
            <person name="Nobusawa T."/>
            <person name="Narise T."/>
            <person name="Kondo S."/>
            <person name="Saito H."/>
            <person name="Sato R."/>
            <person name="Murakawa M."/>
            <person name="Ihara Y."/>
            <person name="Oshima-Yamada Y."/>
            <person name="Ohtaka K."/>
            <person name="Satoh M."/>
            <person name="Sonobe K."/>
            <person name="Ishii M."/>
            <person name="Ohtani R."/>
            <person name="Kanamori-Sato M."/>
            <person name="Honoki R."/>
            <person name="Miyazaki D."/>
            <person name="Mochizuki H."/>
            <person name="Umetsu J."/>
            <person name="Higashi K."/>
            <person name="Shibata D."/>
            <person name="Kamiya Y."/>
            <person name="Sato N."/>
            <person name="Nakamura Y."/>
            <person name="Tabata S."/>
            <person name="Ida S."/>
            <person name="Kurokawa K."/>
            <person name="Ohta H."/>
        </authorList>
    </citation>
    <scope>NUCLEOTIDE SEQUENCE [LARGE SCALE GENOMIC DNA]</scope>
    <source>
        <strain evidence="7 8">NIES-2285</strain>
    </source>
</reference>
<comment type="similarity">
    <text evidence="1 4">Belongs to the short-chain dehydrogenases/reductases (SDR) family.</text>
</comment>